<evidence type="ECO:0000313" key="14">
    <source>
        <dbReference type="Proteomes" id="UP000027361"/>
    </source>
</evidence>
<keyword evidence="9 11" id="KW-0067">ATP-binding</keyword>
<keyword evidence="14" id="KW-1185">Reference proteome</keyword>
<dbReference type="GO" id="GO:0005524">
    <property type="term" value="F:ATP binding"/>
    <property type="evidence" value="ECO:0007669"/>
    <property type="project" value="UniProtKB-KW"/>
</dbReference>
<dbReference type="CDD" id="cd02027">
    <property type="entry name" value="APSK"/>
    <property type="match status" value="1"/>
</dbReference>
<dbReference type="HAMAP" id="MF_00065">
    <property type="entry name" value="Adenylyl_sulf_kinase"/>
    <property type="match status" value="1"/>
</dbReference>
<comment type="catalytic activity">
    <reaction evidence="1 11">
        <text>adenosine 5'-phosphosulfate + ATP = 3'-phosphoadenylyl sulfate + ADP + H(+)</text>
        <dbReference type="Rhea" id="RHEA:24152"/>
        <dbReference type="ChEBI" id="CHEBI:15378"/>
        <dbReference type="ChEBI" id="CHEBI:30616"/>
        <dbReference type="ChEBI" id="CHEBI:58243"/>
        <dbReference type="ChEBI" id="CHEBI:58339"/>
        <dbReference type="ChEBI" id="CHEBI:456216"/>
        <dbReference type="EC" id="2.7.1.25"/>
    </reaction>
</comment>
<evidence type="ECO:0000256" key="4">
    <source>
        <dbReference type="ARBA" id="ARBA00012121"/>
    </source>
</evidence>
<dbReference type="PANTHER" id="PTHR11055">
    <property type="entry name" value="BIFUNCTIONAL 3'-PHOSPHOADENOSINE 5'-PHOSPHOSULFATE SYNTHASE"/>
    <property type="match status" value="1"/>
</dbReference>
<protein>
    <recommendedName>
        <fullName evidence="5 11">Adenylyl-sulfate kinase</fullName>
        <ecNumber evidence="4 11">2.7.1.25</ecNumber>
    </recommendedName>
</protein>
<dbReference type="GeneID" id="25266822"/>
<dbReference type="RefSeq" id="XP_013245264.1">
    <property type="nucleotide sequence ID" value="XM_013389810.1"/>
</dbReference>
<dbReference type="GO" id="GO:0019344">
    <property type="term" value="P:cysteine biosynthetic process"/>
    <property type="evidence" value="ECO:0007669"/>
    <property type="project" value="UniProtKB-KW"/>
</dbReference>
<dbReference type="Proteomes" id="UP000027361">
    <property type="component" value="Unassembled WGS sequence"/>
</dbReference>
<dbReference type="AlphaFoldDB" id="A0A066WF70"/>
<evidence type="ECO:0000256" key="2">
    <source>
        <dbReference type="ARBA" id="ARBA00004806"/>
    </source>
</evidence>
<evidence type="ECO:0000256" key="3">
    <source>
        <dbReference type="ARBA" id="ARBA00007008"/>
    </source>
</evidence>
<dbReference type="Gene3D" id="3.40.50.300">
    <property type="entry name" value="P-loop containing nucleotide triphosphate hydrolases"/>
    <property type="match status" value="1"/>
</dbReference>
<accession>A0A066WF70</accession>
<dbReference type="GO" id="GO:0000103">
    <property type="term" value="P:sulfate assimilation"/>
    <property type="evidence" value="ECO:0007669"/>
    <property type="project" value="InterPro"/>
</dbReference>
<dbReference type="InterPro" id="IPR027417">
    <property type="entry name" value="P-loop_NTPase"/>
</dbReference>
<keyword evidence="10" id="KW-0198">Cysteine biosynthesis</keyword>
<dbReference type="InParanoid" id="A0A066WF70"/>
<comment type="pathway">
    <text evidence="2 11">Sulfur metabolism; hydrogen sulfide biosynthesis; sulfite from sulfate: step 2/3.</text>
</comment>
<evidence type="ECO:0000259" key="12">
    <source>
        <dbReference type="Pfam" id="PF01583"/>
    </source>
</evidence>
<dbReference type="OrthoDB" id="506431at2759"/>
<dbReference type="HOGENOM" id="CLU_046932_1_0_1"/>
<keyword evidence="7 11" id="KW-0547">Nucleotide-binding</keyword>
<dbReference type="EMBL" id="JMSN01000010">
    <property type="protein sequence ID" value="KDN52406.1"/>
    <property type="molecule type" value="Genomic_DNA"/>
</dbReference>
<dbReference type="NCBIfam" id="TIGR00455">
    <property type="entry name" value="apsK"/>
    <property type="match status" value="1"/>
</dbReference>
<dbReference type="FunCoup" id="A0A066WF70">
    <property type="interactions" value="62"/>
</dbReference>
<dbReference type="GO" id="GO:0070814">
    <property type="term" value="P:hydrogen sulfide biosynthetic process"/>
    <property type="evidence" value="ECO:0007669"/>
    <property type="project" value="UniProtKB-UniPathway"/>
</dbReference>
<dbReference type="InterPro" id="IPR059117">
    <property type="entry name" value="APS_kinase_dom"/>
</dbReference>
<dbReference type="FunFam" id="3.40.50.300:FF:000212">
    <property type="entry name" value="Adenylyl-sulfate kinase"/>
    <property type="match status" value="1"/>
</dbReference>
<evidence type="ECO:0000256" key="7">
    <source>
        <dbReference type="ARBA" id="ARBA00022741"/>
    </source>
</evidence>
<evidence type="ECO:0000256" key="11">
    <source>
        <dbReference type="RuleBase" id="RU004347"/>
    </source>
</evidence>
<organism evidence="13 14">
    <name type="scientific">Tilletiaria anomala (strain ATCC 24038 / CBS 436.72 / UBC 951)</name>
    <dbReference type="NCBI Taxonomy" id="1037660"/>
    <lineage>
        <taxon>Eukaryota</taxon>
        <taxon>Fungi</taxon>
        <taxon>Dikarya</taxon>
        <taxon>Basidiomycota</taxon>
        <taxon>Ustilaginomycotina</taxon>
        <taxon>Exobasidiomycetes</taxon>
        <taxon>Georgefischeriales</taxon>
        <taxon>Tilletiariaceae</taxon>
        <taxon>Tilletiaria</taxon>
    </lineage>
</organism>
<evidence type="ECO:0000256" key="9">
    <source>
        <dbReference type="ARBA" id="ARBA00022840"/>
    </source>
</evidence>
<dbReference type="EC" id="2.7.1.25" evidence="4 11"/>
<gene>
    <name evidence="13" type="ORF">K437DRAFT_277564</name>
</gene>
<keyword evidence="6 11" id="KW-0808">Transferase</keyword>
<comment type="function">
    <text evidence="11">Catalyzes the synthesis of activated sulfate.</text>
</comment>
<comment type="similarity">
    <text evidence="3 11">Belongs to the APS kinase family.</text>
</comment>
<proteinExistence type="inferred from homology"/>
<evidence type="ECO:0000256" key="5">
    <source>
        <dbReference type="ARBA" id="ARBA00018163"/>
    </source>
</evidence>
<keyword evidence="8 11" id="KW-0418">Kinase</keyword>
<feature type="domain" description="APS kinase" evidence="12">
    <location>
        <begin position="26"/>
        <end position="181"/>
    </location>
</feature>
<dbReference type="STRING" id="1037660.A0A066WF70"/>
<evidence type="ECO:0000313" key="13">
    <source>
        <dbReference type="EMBL" id="KDN52406.1"/>
    </source>
</evidence>
<sequence>MATNITFHPGNVTHAERCSFLRAQTGATLWLTGLSASGKSTIATALEQYLLHRGLHAYRLDGDNIRFGLNKDLGFSQKDREENIRRIGEVSLLFADSASLCVTSFISPYAADRELARKLHTSHKPALPFIEIFVDASLAECERRDPKGLYAKVRKGEIKSFTGISEDAPYERPQKPEIHIDADKTSVEDAVKVIAHYLIEKGIIKA</sequence>
<evidence type="ECO:0000256" key="6">
    <source>
        <dbReference type="ARBA" id="ARBA00022679"/>
    </source>
</evidence>
<reference evidence="13 14" key="1">
    <citation type="submission" date="2014-05" db="EMBL/GenBank/DDBJ databases">
        <title>Draft genome sequence of a rare smut relative, Tilletiaria anomala UBC 951.</title>
        <authorList>
            <consortium name="DOE Joint Genome Institute"/>
            <person name="Toome M."/>
            <person name="Kuo A."/>
            <person name="Henrissat B."/>
            <person name="Lipzen A."/>
            <person name="Tritt A."/>
            <person name="Yoshinaga Y."/>
            <person name="Zane M."/>
            <person name="Barry K."/>
            <person name="Grigoriev I.V."/>
            <person name="Spatafora J.W."/>
            <person name="Aimea M.C."/>
        </authorList>
    </citation>
    <scope>NUCLEOTIDE SEQUENCE [LARGE SCALE GENOMIC DNA]</scope>
    <source>
        <strain evidence="13 14">UBC 951</strain>
    </source>
</reference>
<dbReference type="PANTHER" id="PTHR11055:SF1">
    <property type="entry name" value="PAPS SYNTHETASE, ISOFORM D"/>
    <property type="match status" value="1"/>
</dbReference>
<evidence type="ECO:0000256" key="10">
    <source>
        <dbReference type="ARBA" id="ARBA00023192"/>
    </source>
</evidence>
<evidence type="ECO:0000256" key="1">
    <source>
        <dbReference type="ARBA" id="ARBA00001823"/>
    </source>
</evidence>
<dbReference type="OMA" id="HENTVEE"/>
<dbReference type="SUPFAM" id="SSF52540">
    <property type="entry name" value="P-loop containing nucleoside triphosphate hydrolases"/>
    <property type="match status" value="1"/>
</dbReference>
<dbReference type="InterPro" id="IPR002891">
    <property type="entry name" value="APS"/>
</dbReference>
<keyword evidence="10" id="KW-0028">Amino-acid biosynthesis</keyword>
<dbReference type="Pfam" id="PF01583">
    <property type="entry name" value="APS_kinase"/>
    <property type="match status" value="1"/>
</dbReference>
<name>A0A066WF70_TILAU</name>
<dbReference type="GO" id="GO:0004020">
    <property type="term" value="F:adenylylsulfate kinase activity"/>
    <property type="evidence" value="ECO:0007669"/>
    <property type="project" value="UniProtKB-EC"/>
</dbReference>
<comment type="caution">
    <text evidence="13">The sequence shown here is derived from an EMBL/GenBank/DDBJ whole genome shotgun (WGS) entry which is preliminary data.</text>
</comment>
<dbReference type="UniPathway" id="UPA00140">
    <property type="reaction ID" value="UER00205"/>
</dbReference>
<dbReference type="NCBIfam" id="NF003013">
    <property type="entry name" value="PRK03846.1"/>
    <property type="match status" value="1"/>
</dbReference>
<evidence type="ECO:0000256" key="8">
    <source>
        <dbReference type="ARBA" id="ARBA00022777"/>
    </source>
</evidence>